<dbReference type="AlphaFoldDB" id="A0A0V1C843"/>
<dbReference type="Proteomes" id="UP000054653">
    <property type="component" value="Unassembled WGS sequence"/>
</dbReference>
<protein>
    <submittedName>
        <fullName evidence="1">Uncharacterized protein</fullName>
    </submittedName>
</protein>
<reference evidence="1 2" key="1">
    <citation type="submission" date="2015-01" db="EMBL/GenBank/DDBJ databases">
        <title>Evolution of Trichinella species and genotypes.</title>
        <authorList>
            <person name="Korhonen P.K."/>
            <person name="Edoardo P."/>
            <person name="Giuseppe L.R."/>
            <person name="Gasser R.B."/>
        </authorList>
    </citation>
    <scope>NUCLEOTIDE SEQUENCE [LARGE SCALE GENOMIC DNA]</scope>
    <source>
        <strain evidence="1">ISS120</strain>
    </source>
</reference>
<name>A0A0V1C843_TRIBR</name>
<proteinExistence type="predicted"/>
<evidence type="ECO:0000313" key="1">
    <source>
        <dbReference type="EMBL" id="KRY45314.1"/>
    </source>
</evidence>
<organism evidence="1 2">
    <name type="scientific">Trichinella britovi</name>
    <name type="common">Parasitic roundworm</name>
    <dbReference type="NCBI Taxonomy" id="45882"/>
    <lineage>
        <taxon>Eukaryota</taxon>
        <taxon>Metazoa</taxon>
        <taxon>Ecdysozoa</taxon>
        <taxon>Nematoda</taxon>
        <taxon>Enoplea</taxon>
        <taxon>Dorylaimia</taxon>
        <taxon>Trichinellida</taxon>
        <taxon>Trichinellidae</taxon>
        <taxon>Trichinella</taxon>
    </lineage>
</organism>
<evidence type="ECO:0000313" key="2">
    <source>
        <dbReference type="Proteomes" id="UP000054653"/>
    </source>
</evidence>
<keyword evidence="2" id="KW-1185">Reference proteome</keyword>
<comment type="caution">
    <text evidence="1">The sequence shown here is derived from an EMBL/GenBank/DDBJ whole genome shotgun (WGS) entry which is preliminary data.</text>
</comment>
<sequence>MVASAIPVTFLPAISLRNLLVPALVETKVESLPLVVNSAFPFHLQRSYVLVVTNVSISQCGAFTACSQSAQRLWPVELAECPWTPAFFQSYPDLPECINNVVGLNVFASATLDAHVRMEPYAVMELMTAVFNSPDAIPLNHLPENYGDHLPSNARCGIVDVAGQSMQGCIRNSGSFSACTQPAEPSGAGVVRNKSRIIAAGRPLRSHFIYIVLNSKVIEDSSDPEGVAGIPLKPFKSYPDLPGCTNDVFGLNVFASATLVSFLSAESERLTMRLEDAHGRMDAVMELMTAVFNSPDAILLNR</sequence>
<gene>
    <name evidence="1" type="ORF">T03_11813</name>
</gene>
<dbReference type="EMBL" id="JYDI01000377">
    <property type="protein sequence ID" value="KRY45314.1"/>
    <property type="molecule type" value="Genomic_DNA"/>
</dbReference>
<accession>A0A0V1C843</accession>